<evidence type="ECO:0000313" key="1">
    <source>
        <dbReference type="EMBL" id="KAK6748181.1"/>
    </source>
</evidence>
<proteinExistence type="predicted"/>
<gene>
    <name evidence="1" type="primary">Necator_chrIV.g14337</name>
    <name evidence="1" type="ORF">RB195_001043</name>
</gene>
<sequence length="84" mass="9578">MRAVWAAFAPVRDAEEQPMDTISVPICSTQQFFQSSAETALDKRLLMFNRRTQYLARLRSSDSREMSRLPDPVKYISKGEPGVP</sequence>
<keyword evidence="2" id="KW-1185">Reference proteome</keyword>
<organism evidence="1 2">
    <name type="scientific">Necator americanus</name>
    <name type="common">Human hookworm</name>
    <dbReference type="NCBI Taxonomy" id="51031"/>
    <lineage>
        <taxon>Eukaryota</taxon>
        <taxon>Metazoa</taxon>
        <taxon>Ecdysozoa</taxon>
        <taxon>Nematoda</taxon>
        <taxon>Chromadorea</taxon>
        <taxon>Rhabditida</taxon>
        <taxon>Rhabditina</taxon>
        <taxon>Rhabditomorpha</taxon>
        <taxon>Strongyloidea</taxon>
        <taxon>Ancylostomatidae</taxon>
        <taxon>Bunostominae</taxon>
        <taxon>Necator</taxon>
    </lineage>
</organism>
<dbReference type="EMBL" id="JAVFWL010000004">
    <property type="protein sequence ID" value="KAK6748181.1"/>
    <property type="molecule type" value="Genomic_DNA"/>
</dbReference>
<reference evidence="1 2" key="1">
    <citation type="submission" date="2023-08" db="EMBL/GenBank/DDBJ databases">
        <title>A Necator americanus chromosomal reference genome.</title>
        <authorList>
            <person name="Ilik V."/>
            <person name="Petrzelkova K.J."/>
            <person name="Pardy F."/>
            <person name="Fuh T."/>
            <person name="Niatou-Singa F.S."/>
            <person name="Gouil Q."/>
            <person name="Baker L."/>
            <person name="Ritchie M.E."/>
            <person name="Jex A.R."/>
            <person name="Gazzola D."/>
            <person name="Li H."/>
            <person name="Toshio Fujiwara R."/>
            <person name="Zhan B."/>
            <person name="Aroian R.V."/>
            <person name="Pafco B."/>
            <person name="Schwarz E.M."/>
        </authorList>
    </citation>
    <scope>NUCLEOTIDE SEQUENCE [LARGE SCALE GENOMIC DNA]</scope>
    <source>
        <strain evidence="1 2">Aroian</strain>
        <tissue evidence="1">Whole animal</tissue>
    </source>
</reference>
<comment type="caution">
    <text evidence="1">The sequence shown here is derived from an EMBL/GenBank/DDBJ whole genome shotgun (WGS) entry which is preliminary data.</text>
</comment>
<evidence type="ECO:0000313" key="2">
    <source>
        <dbReference type="Proteomes" id="UP001303046"/>
    </source>
</evidence>
<protein>
    <submittedName>
        <fullName evidence="1">Uncharacterized protein</fullName>
    </submittedName>
</protein>
<dbReference type="Proteomes" id="UP001303046">
    <property type="component" value="Unassembled WGS sequence"/>
</dbReference>
<accession>A0ABR1DFF3</accession>
<name>A0ABR1DFF3_NECAM</name>